<proteinExistence type="inferred from homology"/>
<feature type="domain" description="Polymerase nucleotidyl transferase" evidence="13">
    <location>
        <begin position="14"/>
        <end position="93"/>
    </location>
</feature>
<dbReference type="OrthoDB" id="61846at2157"/>
<evidence type="ECO:0000256" key="10">
    <source>
        <dbReference type="ARBA" id="ARBA00038276"/>
    </source>
</evidence>
<keyword evidence="4" id="KW-0548">Nucleotidyltransferase</keyword>
<dbReference type="AlphaFoldDB" id="A0A2V2N1D4"/>
<name>A0A2V2N1D4_9EURY</name>
<dbReference type="InterPro" id="IPR043519">
    <property type="entry name" value="NT_sf"/>
</dbReference>
<accession>A0A2V2N1D4</accession>
<reference evidence="14 15" key="1">
    <citation type="submission" date="2018-05" db="EMBL/GenBank/DDBJ databases">
        <title>Draft genome of Methanospirillum stamsii Pt1.</title>
        <authorList>
            <person name="Dueholm M.S."/>
            <person name="Nielsen P.H."/>
            <person name="Bakmann L.F."/>
            <person name="Otzen D.E."/>
        </authorList>
    </citation>
    <scope>NUCLEOTIDE SEQUENCE [LARGE SCALE GENOMIC DNA]</scope>
    <source>
        <strain evidence="14 15">Pt1</strain>
    </source>
</reference>
<dbReference type="Pfam" id="PF01909">
    <property type="entry name" value="NTP_transf_2"/>
    <property type="match status" value="1"/>
</dbReference>
<dbReference type="EC" id="2.7.7.108" evidence="9"/>
<dbReference type="EMBL" id="QGMZ01000044">
    <property type="protein sequence ID" value="PWR70328.1"/>
    <property type="molecule type" value="Genomic_DNA"/>
</dbReference>
<evidence type="ECO:0000256" key="4">
    <source>
        <dbReference type="ARBA" id="ARBA00022695"/>
    </source>
</evidence>
<dbReference type="Gene3D" id="3.30.460.10">
    <property type="entry name" value="Beta Polymerase, domain 2"/>
    <property type="match status" value="1"/>
</dbReference>
<comment type="catalytic activity">
    <reaction evidence="11">
        <text>O-(5'-adenylyl)-L-tyrosyl-[protein] + ATP = O-[5'-(adenylyl-(5'-&gt;3')-adenylyl)]-L-tyrosyl-[protein] + diphosphate</text>
        <dbReference type="Rhea" id="RHEA:66528"/>
        <dbReference type="Rhea" id="RHEA-COMP:13846"/>
        <dbReference type="Rhea" id="RHEA-COMP:17046"/>
        <dbReference type="ChEBI" id="CHEBI:30616"/>
        <dbReference type="ChEBI" id="CHEBI:33019"/>
        <dbReference type="ChEBI" id="CHEBI:83624"/>
        <dbReference type="ChEBI" id="CHEBI:167160"/>
    </reaction>
</comment>
<evidence type="ECO:0000256" key="3">
    <source>
        <dbReference type="ARBA" id="ARBA00022679"/>
    </source>
</evidence>
<dbReference type="CDD" id="cd05403">
    <property type="entry name" value="NT_KNTase_like"/>
    <property type="match status" value="1"/>
</dbReference>
<dbReference type="GeneID" id="97609877"/>
<protein>
    <recommendedName>
        <fullName evidence="9">protein adenylyltransferase</fullName>
        <ecNumber evidence="9">2.7.7.108</ecNumber>
    </recommendedName>
</protein>
<evidence type="ECO:0000259" key="13">
    <source>
        <dbReference type="Pfam" id="PF01909"/>
    </source>
</evidence>
<comment type="catalytic activity">
    <reaction evidence="12">
        <text>L-tyrosyl-[protein] + ATP = O-(5'-adenylyl)-L-tyrosyl-[protein] + diphosphate</text>
        <dbReference type="Rhea" id="RHEA:54288"/>
        <dbReference type="Rhea" id="RHEA-COMP:10136"/>
        <dbReference type="Rhea" id="RHEA-COMP:13846"/>
        <dbReference type="ChEBI" id="CHEBI:30616"/>
        <dbReference type="ChEBI" id="CHEBI:33019"/>
        <dbReference type="ChEBI" id="CHEBI:46858"/>
        <dbReference type="ChEBI" id="CHEBI:83624"/>
        <dbReference type="EC" id="2.7.7.108"/>
    </reaction>
</comment>
<organism evidence="14 15">
    <name type="scientific">Methanospirillum stamsii</name>
    <dbReference type="NCBI Taxonomy" id="1277351"/>
    <lineage>
        <taxon>Archaea</taxon>
        <taxon>Methanobacteriati</taxon>
        <taxon>Methanobacteriota</taxon>
        <taxon>Stenosarchaea group</taxon>
        <taxon>Methanomicrobia</taxon>
        <taxon>Methanomicrobiales</taxon>
        <taxon>Methanospirillaceae</taxon>
        <taxon>Methanospirillum</taxon>
    </lineage>
</organism>
<evidence type="ECO:0000313" key="15">
    <source>
        <dbReference type="Proteomes" id="UP000245934"/>
    </source>
</evidence>
<evidence type="ECO:0000256" key="7">
    <source>
        <dbReference type="ARBA" id="ARBA00022840"/>
    </source>
</evidence>
<evidence type="ECO:0000256" key="6">
    <source>
        <dbReference type="ARBA" id="ARBA00022741"/>
    </source>
</evidence>
<keyword evidence="6" id="KW-0547">Nucleotide-binding</keyword>
<keyword evidence="5" id="KW-0479">Metal-binding</keyword>
<dbReference type="GO" id="GO:0005524">
    <property type="term" value="F:ATP binding"/>
    <property type="evidence" value="ECO:0007669"/>
    <property type="project" value="UniProtKB-KW"/>
</dbReference>
<dbReference type="PANTHER" id="PTHR33571:SF12">
    <property type="entry name" value="BSL3053 PROTEIN"/>
    <property type="match status" value="1"/>
</dbReference>
<evidence type="ECO:0000256" key="9">
    <source>
        <dbReference type="ARBA" id="ARBA00034531"/>
    </source>
</evidence>
<comment type="caution">
    <text evidence="14">The sequence shown here is derived from an EMBL/GenBank/DDBJ whole genome shotgun (WGS) entry which is preliminary data.</text>
</comment>
<keyword evidence="7" id="KW-0067">ATP-binding</keyword>
<dbReference type="Proteomes" id="UP000245934">
    <property type="component" value="Unassembled WGS sequence"/>
</dbReference>
<comment type="similarity">
    <text evidence="10">Belongs to the MntA antitoxin family.</text>
</comment>
<gene>
    <name evidence="14" type="ORF">DLD82_16125</name>
</gene>
<evidence type="ECO:0000256" key="8">
    <source>
        <dbReference type="ARBA" id="ARBA00022842"/>
    </source>
</evidence>
<keyword evidence="8" id="KW-0460">Magnesium</keyword>
<evidence type="ECO:0000256" key="1">
    <source>
        <dbReference type="ARBA" id="ARBA00001946"/>
    </source>
</evidence>
<dbReference type="InterPro" id="IPR002934">
    <property type="entry name" value="Polymerase_NTP_transf_dom"/>
</dbReference>
<dbReference type="InterPro" id="IPR052038">
    <property type="entry name" value="Type-VII_TA_antitoxin"/>
</dbReference>
<dbReference type="PANTHER" id="PTHR33571">
    <property type="entry name" value="SSL8005 PROTEIN"/>
    <property type="match status" value="1"/>
</dbReference>
<dbReference type="GO" id="GO:0070733">
    <property type="term" value="F:AMPylase activity"/>
    <property type="evidence" value="ECO:0007669"/>
    <property type="project" value="UniProtKB-EC"/>
</dbReference>
<evidence type="ECO:0000256" key="12">
    <source>
        <dbReference type="ARBA" id="ARBA00048696"/>
    </source>
</evidence>
<dbReference type="GO" id="GO:0046872">
    <property type="term" value="F:metal ion binding"/>
    <property type="evidence" value="ECO:0007669"/>
    <property type="project" value="UniProtKB-KW"/>
</dbReference>
<dbReference type="RefSeq" id="WP_109942154.1">
    <property type="nucleotide sequence ID" value="NZ_CP176366.1"/>
</dbReference>
<evidence type="ECO:0000256" key="5">
    <source>
        <dbReference type="ARBA" id="ARBA00022723"/>
    </source>
</evidence>
<keyword evidence="2" id="KW-1277">Toxin-antitoxin system</keyword>
<evidence type="ECO:0000313" key="14">
    <source>
        <dbReference type="EMBL" id="PWR70328.1"/>
    </source>
</evidence>
<evidence type="ECO:0000256" key="2">
    <source>
        <dbReference type="ARBA" id="ARBA00022649"/>
    </source>
</evidence>
<comment type="cofactor">
    <cofactor evidence="1">
        <name>Mg(2+)</name>
        <dbReference type="ChEBI" id="CHEBI:18420"/>
    </cofactor>
</comment>
<keyword evidence="3 14" id="KW-0808">Transferase</keyword>
<keyword evidence="15" id="KW-1185">Reference proteome</keyword>
<sequence>MSLYREIVTQKKAILEIASSHGAYNIRIFGSVIRSEETPDSDLDLLVEFEPGRSLIDHIGLMYDLQDFLNRKVDIVTEKGLNNHIKNQVIQEAVPL</sequence>
<dbReference type="SUPFAM" id="SSF81301">
    <property type="entry name" value="Nucleotidyltransferase"/>
    <property type="match status" value="1"/>
</dbReference>
<evidence type="ECO:0000256" key="11">
    <source>
        <dbReference type="ARBA" id="ARBA00047518"/>
    </source>
</evidence>